<feature type="short sequence motif" description="DGA/G" evidence="4">
    <location>
        <begin position="150"/>
        <end position="152"/>
    </location>
</feature>
<dbReference type="PROSITE" id="PS51635">
    <property type="entry name" value="PNPLA"/>
    <property type="match status" value="1"/>
</dbReference>
<evidence type="ECO:0000313" key="6">
    <source>
        <dbReference type="EMBL" id="MEA5140851.1"/>
    </source>
</evidence>
<reference evidence="6 7" key="1">
    <citation type="submission" date="2023-12" db="EMBL/GenBank/DDBJ databases">
        <title>Novel species of the genus Arcicella isolated from rivers.</title>
        <authorList>
            <person name="Lu H."/>
        </authorList>
    </citation>
    <scope>NUCLEOTIDE SEQUENCE [LARGE SCALE GENOMIC DNA]</scope>
    <source>
        <strain evidence="6 7">KCTC 23307</strain>
    </source>
</reference>
<sequence>MKAAIVLSGGAARGIAHLGVLKALQEQKVEITAISGCSAGAIVGAMFAAGYSPEHIFEIVVSTNTLRALRPAWSRVGLLNMKKAEEIYSVYLPHNSFENLKIPLTVNATDLYNGEIIYFSTGELLKPVMASCCIPGLFEPIIHNHKTLVDGGVLNNMPIEPLLNQNEFIIGSHCNPYGLSKSPKSMASLVQKALFLAINNNSQSRIKQCNLVIEPPLLKNFDPLDIRKAKEIFKVGYEFAKTLKVGEN</sequence>
<dbReference type="InterPro" id="IPR016035">
    <property type="entry name" value="Acyl_Trfase/lysoPLipase"/>
</dbReference>
<feature type="domain" description="PNPLA" evidence="5">
    <location>
        <begin position="5"/>
        <end position="163"/>
    </location>
</feature>
<dbReference type="Gene3D" id="3.40.1090.10">
    <property type="entry name" value="Cytosolic phospholipase A2 catalytic domain"/>
    <property type="match status" value="2"/>
</dbReference>
<accession>A0ABU5QDC5</accession>
<keyword evidence="3 4" id="KW-0443">Lipid metabolism</keyword>
<dbReference type="InterPro" id="IPR002641">
    <property type="entry name" value="PNPLA_dom"/>
</dbReference>
<evidence type="ECO:0000259" key="5">
    <source>
        <dbReference type="PROSITE" id="PS51635"/>
    </source>
</evidence>
<keyword evidence="7" id="KW-1185">Reference proteome</keyword>
<proteinExistence type="predicted"/>
<dbReference type="Proteomes" id="UP001302949">
    <property type="component" value="Unassembled WGS sequence"/>
</dbReference>
<evidence type="ECO:0000256" key="1">
    <source>
        <dbReference type="ARBA" id="ARBA00022801"/>
    </source>
</evidence>
<protein>
    <submittedName>
        <fullName evidence="6">Patatin-like phospholipase family protein</fullName>
    </submittedName>
</protein>
<feature type="active site" description="Nucleophile" evidence="4">
    <location>
        <position position="38"/>
    </location>
</feature>
<evidence type="ECO:0000256" key="4">
    <source>
        <dbReference type="PROSITE-ProRule" id="PRU01161"/>
    </source>
</evidence>
<organism evidence="6 7">
    <name type="scientific">Arcicella rigui</name>
    <dbReference type="NCBI Taxonomy" id="797020"/>
    <lineage>
        <taxon>Bacteria</taxon>
        <taxon>Pseudomonadati</taxon>
        <taxon>Bacteroidota</taxon>
        <taxon>Cytophagia</taxon>
        <taxon>Cytophagales</taxon>
        <taxon>Flectobacillaceae</taxon>
        <taxon>Arcicella</taxon>
    </lineage>
</organism>
<comment type="caution">
    <text evidence="6">The sequence shown here is derived from an EMBL/GenBank/DDBJ whole genome shotgun (WGS) entry which is preliminary data.</text>
</comment>
<name>A0ABU5QDC5_9BACT</name>
<evidence type="ECO:0000256" key="2">
    <source>
        <dbReference type="ARBA" id="ARBA00022963"/>
    </source>
</evidence>
<dbReference type="EMBL" id="JAYFUM010000021">
    <property type="protein sequence ID" value="MEA5140851.1"/>
    <property type="molecule type" value="Genomic_DNA"/>
</dbReference>
<gene>
    <name evidence="6" type="ORF">VB248_16995</name>
</gene>
<dbReference type="PANTHER" id="PTHR14226">
    <property type="entry name" value="NEUROPATHY TARGET ESTERASE/SWISS CHEESE D.MELANOGASTER"/>
    <property type="match status" value="1"/>
</dbReference>
<keyword evidence="1 4" id="KW-0378">Hydrolase</keyword>
<dbReference type="SUPFAM" id="SSF52151">
    <property type="entry name" value="FabD/lysophospholipase-like"/>
    <property type="match status" value="1"/>
</dbReference>
<dbReference type="RefSeq" id="WP_323298008.1">
    <property type="nucleotide sequence ID" value="NZ_JAYFUM010000021.1"/>
</dbReference>
<dbReference type="CDD" id="cd07205">
    <property type="entry name" value="Pat_PNPLA6_PNPLA7_NTE1_like"/>
    <property type="match status" value="1"/>
</dbReference>
<feature type="short sequence motif" description="GXSXG" evidence="4">
    <location>
        <begin position="36"/>
        <end position="40"/>
    </location>
</feature>
<comment type="caution">
    <text evidence="4">Lacks conserved residue(s) required for the propagation of feature annotation.</text>
</comment>
<dbReference type="InterPro" id="IPR050301">
    <property type="entry name" value="NTE"/>
</dbReference>
<dbReference type="Pfam" id="PF01734">
    <property type="entry name" value="Patatin"/>
    <property type="match status" value="1"/>
</dbReference>
<dbReference type="PANTHER" id="PTHR14226:SF78">
    <property type="entry name" value="SLR0060 PROTEIN"/>
    <property type="match status" value="1"/>
</dbReference>
<keyword evidence="2 4" id="KW-0442">Lipid degradation</keyword>
<feature type="active site" description="Proton acceptor" evidence="4">
    <location>
        <position position="150"/>
    </location>
</feature>
<evidence type="ECO:0000313" key="7">
    <source>
        <dbReference type="Proteomes" id="UP001302949"/>
    </source>
</evidence>
<evidence type="ECO:0000256" key="3">
    <source>
        <dbReference type="ARBA" id="ARBA00023098"/>
    </source>
</evidence>